<name>A0AA39FQ45_9HYME</name>
<reference evidence="1" key="2">
    <citation type="submission" date="2023-03" db="EMBL/GenBank/DDBJ databases">
        <authorList>
            <person name="Inwood S.N."/>
            <person name="Skelly J.G."/>
            <person name="Guhlin J."/>
            <person name="Harrop T.W.R."/>
            <person name="Goldson S.G."/>
            <person name="Dearden P.K."/>
        </authorList>
    </citation>
    <scope>NUCLEOTIDE SEQUENCE</scope>
    <source>
        <strain evidence="1">Irish</strain>
        <tissue evidence="1">Whole body</tissue>
    </source>
</reference>
<dbReference type="Proteomes" id="UP001168990">
    <property type="component" value="Unassembled WGS sequence"/>
</dbReference>
<accession>A0AA39FQ45</accession>
<evidence type="ECO:0000313" key="2">
    <source>
        <dbReference type="Proteomes" id="UP001168990"/>
    </source>
</evidence>
<dbReference type="GO" id="GO:0005654">
    <property type="term" value="C:nucleoplasm"/>
    <property type="evidence" value="ECO:0007669"/>
    <property type="project" value="TreeGrafter"/>
</dbReference>
<dbReference type="GO" id="GO:0032543">
    <property type="term" value="P:mitochondrial translation"/>
    <property type="evidence" value="ECO:0007669"/>
    <property type="project" value="InterPro"/>
</dbReference>
<evidence type="ECO:0008006" key="3">
    <source>
        <dbReference type="Google" id="ProtNLM"/>
    </source>
</evidence>
<dbReference type="GO" id="GO:0003723">
    <property type="term" value="F:RNA binding"/>
    <property type="evidence" value="ECO:0007669"/>
    <property type="project" value="TreeGrafter"/>
</dbReference>
<sequence>MKAGLILLRNARAPQNEAKVPFVADLPMKLRNHVTGKHSKIREKGCLQEITMVLSCLEKNNYENKMCLNEVTNFQTCYKTYLQNLQHAKKNSSVAKLMPGARNMKAQQINKLLAKYPQV</sequence>
<reference evidence="1" key="1">
    <citation type="journal article" date="2023" name="bioRxiv">
        <title>Scaffold-level genome assemblies of two parasitoid biocontrol wasps reveal the parthenogenesis mechanism and an associated novel virus.</title>
        <authorList>
            <person name="Inwood S."/>
            <person name="Skelly J."/>
            <person name="Guhlin J."/>
            <person name="Harrop T."/>
            <person name="Goldson S."/>
            <person name="Dearden P."/>
        </authorList>
    </citation>
    <scope>NUCLEOTIDE SEQUENCE</scope>
    <source>
        <strain evidence="1">Irish</strain>
        <tissue evidence="1">Whole body</tissue>
    </source>
</reference>
<dbReference type="InterPro" id="IPR033620">
    <property type="entry name" value="Ribosomal_mS37_met"/>
</dbReference>
<dbReference type="PANTHER" id="PTHR31278:SF2">
    <property type="entry name" value="SMALL RIBOSOMAL SUBUNIT PROTEIN MS37"/>
    <property type="match status" value="1"/>
</dbReference>
<organism evidence="1 2">
    <name type="scientific">Microctonus aethiopoides</name>
    <dbReference type="NCBI Taxonomy" id="144406"/>
    <lineage>
        <taxon>Eukaryota</taxon>
        <taxon>Metazoa</taxon>
        <taxon>Ecdysozoa</taxon>
        <taxon>Arthropoda</taxon>
        <taxon>Hexapoda</taxon>
        <taxon>Insecta</taxon>
        <taxon>Pterygota</taxon>
        <taxon>Neoptera</taxon>
        <taxon>Endopterygota</taxon>
        <taxon>Hymenoptera</taxon>
        <taxon>Apocrita</taxon>
        <taxon>Ichneumonoidea</taxon>
        <taxon>Braconidae</taxon>
        <taxon>Euphorinae</taxon>
        <taxon>Microctonus</taxon>
    </lineage>
</organism>
<protein>
    <recommendedName>
        <fullName evidence="3">Coiled-coil-helix-coiled-coil-helix domain-containing protein 1</fullName>
    </recommendedName>
</protein>
<dbReference type="InterPro" id="IPR009069">
    <property type="entry name" value="Cys_alpha_HP_mot_SF"/>
</dbReference>
<dbReference type="AlphaFoldDB" id="A0AA39FQ45"/>
<dbReference type="GO" id="GO:0005761">
    <property type="term" value="C:mitochondrial ribosome"/>
    <property type="evidence" value="ECO:0007669"/>
    <property type="project" value="InterPro"/>
</dbReference>
<dbReference type="PANTHER" id="PTHR31278">
    <property type="entry name" value="CHCHD1"/>
    <property type="match status" value="1"/>
</dbReference>
<proteinExistence type="predicted"/>
<gene>
    <name evidence="1" type="ORF">PV328_006666</name>
</gene>
<evidence type="ECO:0000313" key="1">
    <source>
        <dbReference type="EMBL" id="KAK0173476.1"/>
    </source>
</evidence>
<keyword evidence="2" id="KW-1185">Reference proteome</keyword>
<dbReference type="EMBL" id="JAQQBS010000002">
    <property type="protein sequence ID" value="KAK0173476.1"/>
    <property type="molecule type" value="Genomic_DNA"/>
</dbReference>
<dbReference type="SUPFAM" id="SSF47072">
    <property type="entry name" value="Cysteine alpha-hairpin motif"/>
    <property type="match status" value="1"/>
</dbReference>
<comment type="caution">
    <text evidence="1">The sequence shown here is derived from an EMBL/GenBank/DDBJ whole genome shotgun (WGS) entry which is preliminary data.</text>
</comment>